<keyword evidence="5" id="KW-1185">Reference proteome</keyword>
<dbReference type="Gene3D" id="3.30.710.10">
    <property type="entry name" value="Potassium Channel Kv1.1, Chain A"/>
    <property type="match status" value="1"/>
</dbReference>
<keyword evidence="1" id="KW-0862">Zinc</keyword>
<evidence type="ECO:0000313" key="5">
    <source>
        <dbReference type="Proteomes" id="UP000601435"/>
    </source>
</evidence>
<protein>
    <recommendedName>
        <fullName evidence="3">C3H1-type domain-containing protein</fullName>
    </recommendedName>
</protein>
<proteinExistence type="predicted"/>
<accession>A0A812PES4</accession>
<keyword evidence="1" id="KW-0479">Metal-binding</keyword>
<reference evidence="4" key="1">
    <citation type="submission" date="2021-02" db="EMBL/GenBank/DDBJ databases">
        <authorList>
            <person name="Dougan E. K."/>
            <person name="Rhodes N."/>
            <person name="Thang M."/>
            <person name="Chan C."/>
        </authorList>
    </citation>
    <scope>NUCLEOTIDE SEQUENCE</scope>
</reference>
<sequence>MALVPGLPGLPAQAGILGPAPLASAALLTEPMYIRPVVACPWSSVALDGPGTSLASNPGSLGHPEVCRRPCIYFSVSSCTNGDQCGYCHMQHAQRPAHLDKRQRELMQTLNTGELMAVLLRHLRLKAEEKGFLPLAMDVLAILERHAEAPTARVPMKVQSKLDALLSKMTFAALIGMALRRKDVDPGFVQEMNQAPLRGFPHKDAVHMDTRLTERLREQTFSSVEPTRRRQRAAKAPMAGQGAYGYNSPYGYAYSGYATPGAATRSAASSPYQGSAYSQYGGVPTELYPQEPASESLKIYSDLFEEVIERDRVFGSLLRKVKAAYDSHLTREVGAVPPMPGVAASLPKALPRGLASEPVLAPEASQVDASQPWELHRENQALKDLIERLHMELEVAVKREQRWKNKASKLKARANASRLSSSQLMAPAQETPSYWAGAGHGFPQMDAQWDVRRWARWERGGLFMSPGPSILAVGNLPSMPPSQRRYVCNALVFTNGKLGEHELPIERSVPLAIRKYLDELRLEVEKLEAQVAELQEEALPKSAETGAVRLNVGGDTGFELFREQFDCFPKSLLHSIVTGRWGGYTSLDDDGRIFLDLDPAQFRCVLDWAFEGAESERRRAPETSEPQTWGLDLLLRFLGLAEDPATIVGEPKVKLDPEDGAICTYTEIFGGKSSVHEGLLASWRITSAPSRRRAKNCTKGEVQLRTNWRNWKRNAQAWKQEARNSQDSADAARLYICAVLRSTSMPRVGSWPQAAPRFYTVRAQCLSVGLVQSSGSVKSGSARSLGGDWTLQESDLVGNAVRIDQDSETFASVLQILRYHRIFGPSSGLPAGQPCRKAKLPALRQALSYFQLEQVKGNGKGFKGKASRSASAWLRPESLHIPKREEVFEASSDTNSPVRWEVAVEVAL</sequence>
<feature type="domain" description="C3H1-type" evidence="3">
    <location>
        <begin position="65"/>
        <end position="92"/>
    </location>
</feature>
<gene>
    <name evidence="4" type="ORF">SNEC2469_LOCUS8406</name>
</gene>
<dbReference type="Proteomes" id="UP000601435">
    <property type="component" value="Unassembled WGS sequence"/>
</dbReference>
<organism evidence="4 5">
    <name type="scientific">Symbiodinium necroappetens</name>
    <dbReference type="NCBI Taxonomy" id="1628268"/>
    <lineage>
        <taxon>Eukaryota</taxon>
        <taxon>Sar</taxon>
        <taxon>Alveolata</taxon>
        <taxon>Dinophyceae</taxon>
        <taxon>Suessiales</taxon>
        <taxon>Symbiodiniaceae</taxon>
        <taxon>Symbiodinium</taxon>
    </lineage>
</organism>
<dbReference type="InterPro" id="IPR011333">
    <property type="entry name" value="SKP1/BTB/POZ_sf"/>
</dbReference>
<keyword evidence="2" id="KW-0175">Coiled coil</keyword>
<dbReference type="SUPFAM" id="SSF54695">
    <property type="entry name" value="POZ domain"/>
    <property type="match status" value="1"/>
</dbReference>
<dbReference type="PROSITE" id="PS50103">
    <property type="entry name" value="ZF_C3H1"/>
    <property type="match status" value="1"/>
</dbReference>
<name>A0A812PES4_9DINO</name>
<keyword evidence="1" id="KW-0863">Zinc-finger</keyword>
<dbReference type="AlphaFoldDB" id="A0A812PES4"/>
<dbReference type="GO" id="GO:0008270">
    <property type="term" value="F:zinc ion binding"/>
    <property type="evidence" value="ECO:0007669"/>
    <property type="project" value="UniProtKB-KW"/>
</dbReference>
<feature type="zinc finger region" description="C3H1-type" evidence="1">
    <location>
        <begin position="65"/>
        <end position="92"/>
    </location>
</feature>
<dbReference type="EMBL" id="CAJNJA010013886">
    <property type="protein sequence ID" value="CAE7331302.1"/>
    <property type="molecule type" value="Genomic_DNA"/>
</dbReference>
<evidence type="ECO:0000313" key="4">
    <source>
        <dbReference type="EMBL" id="CAE7331302.1"/>
    </source>
</evidence>
<evidence type="ECO:0000256" key="2">
    <source>
        <dbReference type="SAM" id="Coils"/>
    </source>
</evidence>
<comment type="caution">
    <text evidence="4">The sequence shown here is derived from an EMBL/GenBank/DDBJ whole genome shotgun (WGS) entry which is preliminary data.</text>
</comment>
<dbReference type="OrthoDB" id="443116at2759"/>
<evidence type="ECO:0000256" key="1">
    <source>
        <dbReference type="PROSITE-ProRule" id="PRU00723"/>
    </source>
</evidence>
<feature type="coiled-coil region" evidence="2">
    <location>
        <begin position="517"/>
        <end position="544"/>
    </location>
</feature>
<dbReference type="InterPro" id="IPR000571">
    <property type="entry name" value="Znf_CCCH"/>
</dbReference>
<evidence type="ECO:0000259" key="3">
    <source>
        <dbReference type="PROSITE" id="PS50103"/>
    </source>
</evidence>